<dbReference type="SMART" id="SM00320">
    <property type="entry name" value="WD40"/>
    <property type="match status" value="10"/>
</dbReference>
<dbReference type="SMART" id="SM00220">
    <property type="entry name" value="S_TKc"/>
    <property type="match status" value="1"/>
</dbReference>
<evidence type="ECO:0000313" key="6">
    <source>
        <dbReference type="Proteomes" id="UP000265631"/>
    </source>
</evidence>
<dbReference type="PANTHER" id="PTHR19879">
    <property type="entry name" value="TRANSCRIPTION INITIATION FACTOR TFIID"/>
    <property type="match status" value="1"/>
</dbReference>
<keyword evidence="2" id="KW-0677">Repeat</keyword>
<dbReference type="PROSITE" id="PS50082">
    <property type="entry name" value="WD_REPEATS_2"/>
    <property type="match status" value="2"/>
</dbReference>
<evidence type="ECO:0000256" key="2">
    <source>
        <dbReference type="ARBA" id="ARBA00022737"/>
    </source>
</evidence>
<evidence type="ECO:0000259" key="4">
    <source>
        <dbReference type="PROSITE" id="PS50011"/>
    </source>
</evidence>
<evidence type="ECO:0000313" key="5">
    <source>
        <dbReference type="EMBL" id="RFN50634.1"/>
    </source>
</evidence>
<evidence type="ECO:0000256" key="3">
    <source>
        <dbReference type="PROSITE-ProRule" id="PRU00221"/>
    </source>
</evidence>
<dbReference type="GO" id="GO:0005524">
    <property type="term" value="F:ATP binding"/>
    <property type="evidence" value="ECO:0007669"/>
    <property type="project" value="InterPro"/>
</dbReference>
<dbReference type="PANTHER" id="PTHR19879:SF9">
    <property type="entry name" value="TRANSCRIPTION INITIATION FACTOR TFIID SUBUNIT 5"/>
    <property type="match status" value="1"/>
</dbReference>
<gene>
    <name evidence="5" type="ORF">FIE12Z_5138</name>
</gene>
<accession>A0A395MRP7</accession>
<name>A0A395MRP7_9HYPO</name>
<dbReference type="PROSITE" id="PS50011">
    <property type="entry name" value="PROTEIN_KINASE_DOM"/>
    <property type="match status" value="1"/>
</dbReference>
<dbReference type="EMBL" id="PXXK01000131">
    <property type="protein sequence ID" value="RFN50634.1"/>
    <property type="molecule type" value="Genomic_DNA"/>
</dbReference>
<dbReference type="InterPro" id="IPR000719">
    <property type="entry name" value="Prot_kinase_dom"/>
</dbReference>
<dbReference type="InterPro" id="IPR019775">
    <property type="entry name" value="WD40_repeat_CS"/>
</dbReference>
<organism evidence="5 6">
    <name type="scientific">Fusarium flagelliforme</name>
    <dbReference type="NCBI Taxonomy" id="2675880"/>
    <lineage>
        <taxon>Eukaryota</taxon>
        <taxon>Fungi</taxon>
        <taxon>Dikarya</taxon>
        <taxon>Ascomycota</taxon>
        <taxon>Pezizomycotina</taxon>
        <taxon>Sordariomycetes</taxon>
        <taxon>Hypocreomycetidae</taxon>
        <taxon>Hypocreales</taxon>
        <taxon>Nectriaceae</taxon>
        <taxon>Fusarium</taxon>
        <taxon>Fusarium incarnatum-equiseti species complex</taxon>
    </lineage>
</organism>
<dbReference type="SUPFAM" id="SSF56112">
    <property type="entry name" value="Protein kinase-like (PK-like)"/>
    <property type="match status" value="1"/>
</dbReference>
<feature type="domain" description="Protein kinase" evidence="4">
    <location>
        <begin position="1"/>
        <end position="288"/>
    </location>
</feature>
<dbReference type="Pfam" id="PF00069">
    <property type="entry name" value="Pkinase"/>
    <property type="match status" value="1"/>
</dbReference>
<feature type="repeat" description="WD" evidence="3">
    <location>
        <begin position="800"/>
        <end position="841"/>
    </location>
</feature>
<dbReference type="Gene3D" id="2.130.10.10">
    <property type="entry name" value="YVTN repeat-like/Quinoprotein amine dehydrogenase"/>
    <property type="match status" value="4"/>
</dbReference>
<dbReference type="InterPro" id="IPR015943">
    <property type="entry name" value="WD40/YVTN_repeat-like_dom_sf"/>
</dbReference>
<dbReference type="InterPro" id="IPR001680">
    <property type="entry name" value="WD40_rpt"/>
</dbReference>
<dbReference type="SUPFAM" id="SSF82171">
    <property type="entry name" value="DPP6 N-terminal domain-like"/>
    <property type="match status" value="2"/>
</dbReference>
<keyword evidence="1 3" id="KW-0853">WD repeat</keyword>
<dbReference type="STRING" id="2594813.A0A395MRP7"/>
<dbReference type="GO" id="GO:0004672">
    <property type="term" value="F:protein kinase activity"/>
    <property type="evidence" value="ECO:0007669"/>
    <property type="project" value="InterPro"/>
</dbReference>
<proteinExistence type="predicted"/>
<sequence>MDQLQLPDLVRDTELRTRFEYPHTIHEFLEAPHSLAPVRQEVWKRIKTIGRGGFSYVCLEECAEGRAEYTPQTRAVKVISSKHGADILSDSRELEAVAKFSQNKFMTNFVKSFGWYRTSEELFISLEYFPLKDLQSYTNEVNILIKACPPSPWWIKLGDFGLSKRVSTAQMPSVAGGTPGFIAPDILEILQYRESDKRTAPLSISHDLWVAADMWSLGEVLVRIASGKATFRSHEHLMGFYLGTRPFPISQWADLGMNQDMIGFIQQAMAAKAINRITSHAGLSHPWVKASVDLRSTSLASNVQPALESLSSLSVSDGDYRSWTTTELITNKKSMMVNSASKVAGPPQNITGQAPVKRKPISRQRIIADGSLSNAAPKALVKPSVVGVEAELSHTNNVSTQVPALLASENRVSFMDEPPRLETTSINGSASVTEVETDGQDSQLEKILLQDGRVQLQSNPSKTVKTFDNRVHCVKFLSDSKRLFAVSAKDIECFDEFHQPVKTEQLDNSRSIISFAISPDSRYAALATDHGELEVADLRTGVAFSIISNLQSEPCDIVFSPNTELIACALKDKSLVLVKRSTGKVIKKLKSFMSGHKGAVTWASFTRGADIVSICEGGFLCVWEKERDYKLRERVSVGKTCVHASTKDSDIIAFGAGEHVRIWHTQPRVTNKFLHNITYGDGVVGGLDFLPCGSRLLVSRQDGKLELWRLGEPPHLIVILSGQNWTHTRTLCVTSLAPNKSHLAIGNLDGTVRILDIRNAIRVDTIRMHASHAVFRSISGDGTKAASICPKSRASAMHILQVKGNSVQDATFSPDSQKLAAISTDGTITIWNVASGKSISLIGRPFHSDFELACATVSSDFCFAATVEYNQIHWGIHIWNIEDGTTRCFLGWYEIDKRSYADTRDRLRFAPTALRFLDDTTKVIGGNEHGIYVCDILKGSMQYYSSHTSRQAHQDPMGKLIRKSTAKELREILSPLLSKDEEKTIVEEPYSWTDDLVISPDSKTAAYLSANGKAHLYDLEVRQEPTVFQGWYGSGRAAISPDWHFLATTSHENKVLLWNISSKDIIEILQTTESPARAVLFSSNARVLFILSETELLVYDTGSPEPPRIIQGFPSYVRSLLVSPELGRVIVASASDGVQVWDYHNGSIIETLHGYDGIWRKLALRRRWKQIGEAES</sequence>
<dbReference type="Gene3D" id="1.10.510.10">
    <property type="entry name" value="Transferase(Phosphotransferase) domain 1"/>
    <property type="match status" value="2"/>
</dbReference>
<dbReference type="PROSITE" id="PS50294">
    <property type="entry name" value="WD_REPEATS_REGION"/>
    <property type="match status" value="1"/>
</dbReference>
<dbReference type="Pfam" id="PF00400">
    <property type="entry name" value="WD40"/>
    <property type="match status" value="1"/>
</dbReference>
<dbReference type="AlphaFoldDB" id="A0A395MRP7"/>
<keyword evidence="6" id="KW-1185">Reference proteome</keyword>
<dbReference type="PROSITE" id="PS00678">
    <property type="entry name" value="WD_REPEATS_1"/>
    <property type="match status" value="1"/>
</dbReference>
<evidence type="ECO:0000256" key="1">
    <source>
        <dbReference type="ARBA" id="ARBA00022574"/>
    </source>
</evidence>
<reference evidence="5 6" key="1">
    <citation type="journal article" date="2018" name="PLoS Pathog.">
        <title>Evolution of structural diversity of trichothecenes, a family of toxins produced by plant pathogenic and entomopathogenic fungi.</title>
        <authorList>
            <person name="Proctor R.H."/>
            <person name="McCormick S.P."/>
            <person name="Kim H.S."/>
            <person name="Cardoza R.E."/>
            <person name="Stanley A.M."/>
            <person name="Lindo L."/>
            <person name="Kelly A."/>
            <person name="Brown D.W."/>
            <person name="Lee T."/>
            <person name="Vaughan M.M."/>
            <person name="Alexander N.J."/>
            <person name="Busman M."/>
            <person name="Gutierrez S."/>
        </authorList>
    </citation>
    <scope>NUCLEOTIDE SEQUENCE [LARGE SCALE GENOMIC DNA]</scope>
    <source>
        <strain evidence="5 6">NRRL 13405</strain>
    </source>
</reference>
<protein>
    <submittedName>
        <fullName evidence="5">Wd40 repeat-like protein</fullName>
    </submittedName>
</protein>
<dbReference type="InterPro" id="IPR011009">
    <property type="entry name" value="Kinase-like_dom_sf"/>
</dbReference>
<comment type="caution">
    <text evidence="5">The sequence shown here is derived from an EMBL/GenBank/DDBJ whole genome shotgun (WGS) entry which is preliminary data.</text>
</comment>
<dbReference type="Proteomes" id="UP000265631">
    <property type="component" value="Unassembled WGS sequence"/>
</dbReference>
<feature type="repeat" description="WD" evidence="3">
    <location>
        <begin position="1110"/>
        <end position="1151"/>
    </location>
</feature>